<evidence type="ECO:0000313" key="14">
    <source>
        <dbReference type="Proteomes" id="UP000242682"/>
    </source>
</evidence>
<keyword evidence="3 9" id="KW-0479">Metal-binding</keyword>
<evidence type="ECO:0000256" key="3">
    <source>
        <dbReference type="ARBA" id="ARBA00022723"/>
    </source>
</evidence>
<dbReference type="EMBL" id="PYAT01000007">
    <property type="protein sequence ID" value="PSL36400.1"/>
    <property type="molecule type" value="Genomic_DNA"/>
</dbReference>
<reference evidence="13 14" key="1">
    <citation type="submission" date="2018-03" db="EMBL/GenBank/DDBJ databases">
        <title>Genomic Encyclopedia of Type Strains, Phase III (KMG-III): the genomes of soil and plant-associated and newly described type strains.</title>
        <authorList>
            <person name="Whitman W."/>
        </authorList>
    </citation>
    <scope>NUCLEOTIDE SEQUENCE [LARGE SCALE GENOMIC DNA]</scope>
    <source>
        <strain evidence="13 14">CGMCC 1.12259</strain>
    </source>
</reference>
<feature type="domain" description="Thiamine phosphate synthase/TenI" evidence="12">
    <location>
        <begin position="11"/>
        <end position="196"/>
    </location>
</feature>
<keyword evidence="14" id="KW-1185">Reference proteome</keyword>
<comment type="cofactor">
    <cofactor evidence="9">
        <name>Mg(2+)</name>
        <dbReference type="ChEBI" id="CHEBI:18420"/>
    </cofactor>
    <text evidence="9">Binds 1 Mg(2+) ion per subunit.</text>
</comment>
<dbReference type="InterPro" id="IPR034291">
    <property type="entry name" value="TMP_synthase"/>
</dbReference>
<dbReference type="InterPro" id="IPR036206">
    <property type="entry name" value="ThiamineP_synth_sf"/>
</dbReference>
<dbReference type="GO" id="GO:0009228">
    <property type="term" value="P:thiamine biosynthetic process"/>
    <property type="evidence" value="ECO:0007669"/>
    <property type="project" value="UniProtKB-KW"/>
</dbReference>
<comment type="catalytic activity">
    <reaction evidence="8 9 10">
        <text>2-[(2R,5Z)-2-carboxy-4-methylthiazol-5(2H)-ylidene]ethyl phosphate + 4-amino-2-methyl-5-(diphosphooxymethyl)pyrimidine + 2 H(+) = thiamine phosphate + CO2 + diphosphate</text>
        <dbReference type="Rhea" id="RHEA:47844"/>
        <dbReference type="ChEBI" id="CHEBI:15378"/>
        <dbReference type="ChEBI" id="CHEBI:16526"/>
        <dbReference type="ChEBI" id="CHEBI:33019"/>
        <dbReference type="ChEBI" id="CHEBI:37575"/>
        <dbReference type="ChEBI" id="CHEBI:57841"/>
        <dbReference type="ChEBI" id="CHEBI:62899"/>
        <dbReference type="EC" id="2.5.1.3"/>
    </reaction>
</comment>
<name>A0A2P8GR09_9BACL</name>
<evidence type="ECO:0000256" key="8">
    <source>
        <dbReference type="ARBA" id="ARBA00047883"/>
    </source>
</evidence>
<feature type="binding site" evidence="9">
    <location>
        <position position="144"/>
    </location>
    <ligand>
        <name>4-amino-2-methyl-5-(diphosphooxymethyl)pyrimidine</name>
        <dbReference type="ChEBI" id="CHEBI:57841"/>
    </ligand>
</feature>
<feature type="binding site" evidence="9">
    <location>
        <position position="173"/>
    </location>
    <ligand>
        <name>2-[(2R,5Z)-2-carboxy-4-methylthiazol-5(2H)-ylidene]ethyl phosphate</name>
        <dbReference type="ChEBI" id="CHEBI:62899"/>
    </ligand>
</feature>
<organism evidence="13 14">
    <name type="scientific">Planomicrobium soli</name>
    <dbReference type="NCBI Taxonomy" id="1176648"/>
    <lineage>
        <taxon>Bacteria</taxon>
        <taxon>Bacillati</taxon>
        <taxon>Bacillota</taxon>
        <taxon>Bacilli</taxon>
        <taxon>Bacillales</taxon>
        <taxon>Caryophanaceae</taxon>
        <taxon>Planomicrobium</taxon>
    </lineage>
</organism>
<comment type="similarity">
    <text evidence="9 10">Belongs to the thiamine-phosphate synthase family.</text>
</comment>
<gene>
    <name evidence="9" type="primary">thiE</name>
    <name evidence="13" type="ORF">B0H99_107223</name>
</gene>
<feature type="binding site" evidence="9">
    <location>
        <begin position="41"/>
        <end position="45"/>
    </location>
    <ligand>
        <name>4-amino-2-methyl-5-(diphosphooxymethyl)pyrimidine</name>
        <dbReference type="ChEBI" id="CHEBI:57841"/>
    </ligand>
</feature>
<feature type="binding site" evidence="9">
    <location>
        <position position="77"/>
    </location>
    <ligand>
        <name>Mg(2+)</name>
        <dbReference type="ChEBI" id="CHEBI:18420"/>
    </ligand>
</feature>
<feature type="binding site" evidence="9">
    <location>
        <begin position="193"/>
        <end position="194"/>
    </location>
    <ligand>
        <name>2-[(2R,5Z)-2-carboxy-4-methylthiazol-5(2H)-ylidene]ethyl phosphate</name>
        <dbReference type="ChEBI" id="CHEBI:62899"/>
    </ligand>
</feature>
<evidence type="ECO:0000256" key="6">
    <source>
        <dbReference type="ARBA" id="ARBA00047334"/>
    </source>
</evidence>
<evidence type="ECO:0000256" key="7">
    <source>
        <dbReference type="ARBA" id="ARBA00047851"/>
    </source>
</evidence>
<sequence length="219" mass="23318">MALKFINKPSIYFIMGTENTGTRHPLTVLKEALEGGISHFQLREKGQFALTGDELKQFAKDCQQLCRAYGVPFIINDDVELAEEINADGIHIGQEDEEAAAVRKRLGPDKILGVSVHSVQEAAEAVGAGADYVGMGPVFPTYTKSDAKKPAGLVGILSVKSTYPNLPVIGIGGITPENAENVWAAGAEGVAVISSIAQAEDVAHQVKLFSHSYKKGALK</sequence>
<feature type="binding site" evidence="9">
    <location>
        <position position="76"/>
    </location>
    <ligand>
        <name>4-amino-2-methyl-5-(diphosphooxymethyl)pyrimidine</name>
        <dbReference type="ChEBI" id="CHEBI:57841"/>
    </ligand>
</feature>
<dbReference type="HAMAP" id="MF_00097">
    <property type="entry name" value="TMP_synthase"/>
    <property type="match status" value="1"/>
</dbReference>
<keyword evidence="4 9" id="KW-0460">Magnesium</keyword>
<dbReference type="InterPro" id="IPR022998">
    <property type="entry name" value="ThiamineP_synth_TenI"/>
</dbReference>
<comment type="caution">
    <text evidence="13">The sequence shown here is derived from an EMBL/GenBank/DDBJ whole genome shotgun (WGS) entry which is preliminary data.</text>
</comment>
<dbReference type="RefSeq" id="WP_106533750.1">
    <property type="nucleotide sequence ID" value="NZ_PYAT01000007.1"/>
</dbReference>
<keyword evidence="2 9" id="KW-0808">Transferase</keyword>
<dbReference type="CDD" id="cd00564">
    <property type="entry name" value="TMP_TenI"/>
    <property type="match status" value="1"/>
</dbReference>
<dbReference type="Gene3D" id="3.20.20.70">
    <property type="entry name" value="Aldolase class I"/>
    <property type="match status" value="1"/>
</dbReference>
<dbReference type="GO" id="GO:0005737">
    <property type="term" value="C:cytoplasm"/>
    <property type="evidence" value="ECO:0007669"/>
    <property type="project" value="TreeGrafter"/>
</dbReference>
<dbReference type="PANTHER" id="PTHR20857:SF15">
    <property type="entry name" value="THIAMINE-PHOSPHATE SYNTHASE"/>
    <property type="match status" value="1"/>
</dbReference>
<dbReference type="Pfam" id="PF02581">
    <property type="entry name" value="TMP-TENI"/>
    <property type="match status" value="1"/>
</dbReference>
<evidence type="ECO:0000256" key="1">
    <source>
        <dbReference type="ARBA" id="ARBA00005165"/>
    </source>
</evidence>
<evidence type="ECO:0000256" key="9">
    <source>
        <dbReference type="HAMAP-Rule" id="MF_00097"/>
    </source>
</evidence>
<dbReference type="PANTHER" id="PTHR20857">
    <property type="entry name" value="THIAMINE-PHOSPHATE PYROPHOSPHORYLASE"/>
    <property type="match status" value="1"/>
</dbReference>
<comment type="function">
    <text evidence="9">Condenses 4-methyl-5-(beta-hydroxyethyl)thiazole monophosphate (THZ-P) and 2-methyl-4-amino-5-hydroxymethyl pyrimidine pyrophosphate (HMP-PP) to form thiamine monophosphate (TMP).</text>
</comment>
<dbReference type="FunFam" id="3.20.20.70:FF:000096">
    <property type="entry name" value="Thiamine-phosphate synthase"/>
    <property type="match status" value="1"/>
</dbReference>
<feature type="binding site" evidence="9">
    <location>
        <position position="115"/>
    </location>
    <ligand>
        <name>4-amino-2-methyl-5-(diphosphooxymethyl)pyrimidine</name>
        <dbReference type="ChEBI" id="CHEBI:57841"/>
    </ligand>
</feature>
<feature type="binding site" evidence="9">
    <location>
        <begin position="141"/>
        <end position="143"/>
    </location>
    <ligand>
        <name>2-[(2R,5Z)-2-carboxy-4-methylthiazol-5(2H)-ylidene]ethyl phosphate</name>
        <dbReference type="ChEBI" id="CHEBI:62899"/>
    </ligand>
</feature>
<dbReference type="GO" id="GO:0000287">
    <property type="term" value="F:magnesium ion binding"/>
    <property type="evidence" value="ECO:0007669"/>
    <property type="project" value="UniProtKB-UniRule"/>
</dbReference>
<dbReference type="GO" id="GO:0009229">
    <property type="term" value="P:thiamine diphosphate biosynthetic process"/>
    <property type="evidence" value="ECO:0007669"/>
    <property type="project" value="UniProtKB-UniRule"/>
</dbReference>
<dbReference type="InterPro" id="IPR013785">
    <property type="entry name" value="Aldolase_TIM"/>
</dbReference>
<dbReference type="OrthoDB" id="9812206at2"/>
<comment type="catalytic activity">
    <reaction evidence="6 9 10">
        <text>4-methyl-5-(2-phosphooxyethyl)-thiazole + 4-amino-2-methyl-5-(diphosphooxymethyl)pyrimidine + H(+) = thiamine phosphate + diphosphate</text>
        <dbReference type="Rhea" id="RHEA:22328"/>
        <dbReference type="ChEBI" id="CHEBI:15378"/>
        <dbReference type="ChEBI" id="CHEBI:33019"/>
        <dbReference type="ChEBI" id="CHEBI:37575"/>
        <dbReference type="ChEBI" id="CHEBI:57841"/>
        <dbReference type="ChEBI" id="CHEBI:58296"/>
        <dbReference type="EC" id="2.5.1.3"/>
    </reaction>
</comment>
<feature type="binding site" evidence="9">
    <location>
        <position position="96"/>
    </location>
    <ligand>
        <name>Mg(2+)</name>
        <dbReference type="ChEBI" id="CHEBI:18420"/>
    </ligand>
</feature>
<dbReference type="SUPFAM" id="SSF51391">
    <property type="entry name" value="Thiamin phosphate synthase"/>
    <property type="match status" value="1"/>
</dbReference>
<evidence type="ECO:0000256" key="4">
    <source>
        <dbReference type="ARBA" id="ARBA00022842"/>
    </source>
</evidence>
<dbReference type="UniPathway" id="UPA00060">
    <property type="reaction ID" value="UER00141"/>
</dbReference>
<dbReference type="GO" id="GO:0004789">
    <property type="term" value="F:thiamine-phosphate diphosphorylase activity"/>
    <property type="evidence" value="ECO:0007669"/>
    <property type="project" value="UniProtKB-UniRule"/>
</dbReference>
<dbReference type="NCBIfam" id="TIGR00693">
    <property type="entry name" value="thiE"/>
    <property type="match status" value="1"/>
</dbReference>
<comment type="pathway">
    <text evidence="1 9 11">Cofactor biosynthesis; thiamine diphosphate biosynthesis; thiamine phosphate from 4-amino-2-methyl-5-diphosphomethylpyrimidine and 4-methyl-5-(2-phosphoethyl)-thiazole: step 1/1.</text>
</comment>
<evidence type="ECO:0000256" key="5">
    <source>
        <dbReference type="ARBA" id="ARBA00022977"/>
    </source>
</evidence>
<proteinExistence type="inferred from homology"/>
<dbReference type="EC" id="2.5.1.3" evidence="9"/>
<dbReference type="AlphaFoldDB" id="A0A2P8GR09"/>
<comment type="catalytic activity">
    <reaction evidence="7 9 10">
        <text>2-(2-carboxy-4-methylthiazol-5-yl)ethyl phosphate + 4-amino-2-methyl-5-(diphosphooxymethyl)pyrimidine + 2 H(+) = thiamine phosphate + CO2 + diphosphate</text>
        <dbReference type="Rhea" id="RHEA:47848"/>
        <dbReference type="ChEBI" id="CHEBI:15378"/>
        <dbReference type="ChEBI" id="CHEBI:16526"/>
        <dbReference type="ChEBI" id="CHEBI:33019"/>
        <dbReference type="ChEBI" id="CHEBI:37575"/>
        <dbReference type="ChEBI" id="CHEBI:57841"/>
        <dbReference type="ChEBI" id="CHEBI:62890"/>
        <dbReference type="EC" id="2.5.1.3"/>
    </reaction>
</comment>
<evidence type="ECO:0000259" key="12">
    <source>
        <dbReference type="Pfam" id="PF02581"/>
    </source>
</evidence>
<accession>A0A2P8GR09</accession>
<evidence type="ECO:0000256" key="10">
    <source>
        <dbReference type="RuleBase" id="RU003826"/>
    </source>
</evidence>
<evidence type="ECO:0000256" key="11">
    <source>
        <dbReference type="RuleBase" id="RU004253"/>
    </source>
</evidence>
<dbReference type="Proteomes" id="UP000242682">
    <property type="component" value="Unassembled WGS sequence"/>
</dbReference>
<evidence type="ECO:0000256" key="2">
    <source>
        <dbReference type="ARBA" id="ARBA00022679"/>
    </source>
</evidence>
<evidence type="ECO:0000313" key="13">
    <source>
        <dbReference type="EMBL" id="PSL36400.1"/>
    </source>
</evidence>
<keyword evidence="5 9" id="KW-0784">Thiamine biosynthesis</keyword>
<protein>
    <recommendedName>
        <fullName evidence="9">Thiamine-phosphate synthase</fullName>
        <shortName evidence="9">TP synthase</shortName>
        <shortName evidence="9">TPS</shortName>
        <ecNumber evidence="9">2.5.1.3</ecNumber>
    </recommendedName>
    <alternativeName>
        <fullName evidence="9">Thiamine-phosphate pyrophosphorylase</fullName>
        <shortName evidence="9">TMP pyrophosphorylase</shortName>
        <shortName evidence="9">TMP-PPase</shortName>
    </alternativeName>
</protein>